<dbReference type="Gene3D" id="3.30.70.1290">
    <property type="entry name" value="Transposase IS200-like"/>
    <property type="match status" value="1"/>
</dbReference>
<evidence type="ECO:0000313" key="2">
    <source>
        <dbReference type="Proteomes" id="UP000066624"/>
    </source>
</evidence>
<reference evidence="2" key="1">
    <citation type="submission" date="2015-07" db="EMBL/GenBank/DDBJ databases">
        <authorList>
            <person name="Kim K.M."/>
        </authorList>
    </citation>
    <scope>NUCLEOTIDE SEQUENCE [LARGE SCALE GENOMIC DNA]</scope>
    <source>
        <strain evidence="2">KCTC 42284</strain>
    </source>
</reference>
<protein>
    <submittedName>
        <fullName evidence="1">Transposase</fullName>
    </submittedName>
</protein>
<dbReference type="InterPro" id="IPR052715">
    <property type="entry name" value="RAYT_transposase"/>
</dbReference>
<dbReference type="Pfam" id="PF01797">
    <property type="entry name" value="Y1_Tnp"/>
    <property type="match status" value="1"/>
</dbReference>
<dbReference type="EMBL" id="CP012154">
    <property type="protein sequence ID" value="AKS42767.1"/>
    <property type="molecule type" value="Genomic_DNA"/>
</dbReference>
<evidence type="ECO:0000313" key="1">
    <source>
        <dbReference type="EMBL" id="AKS42767.1"/>
    </source>
</evidence>
<dbReference type="SMART" id="SM01321">
    <property type="entry name" value="Y1_Tnp"/>
    <property type="match status" value="1"/>
</dbReference>
<accession>A0A0K0XYR7</accession>
<dbReference type="NCBIfam" id="NF047646">
    <property type="entry name" value="REP_Tyr_transpos"/>
    <property type="match status" value="1"/>
</dbReference>
<dbReference type="InterPro" id="IPR002686">
    <property type="entry name" value="Transposase_17"/>
</dbReference>
<dbReference type="OrthoDB" id="9794403at2"/>
<dbReference type="GO" id="GO:0006313">
    <property type="term" value="P:DNA transposition"/>
    <property type="evidence" value="ECO:0007669"/>
    <property type="project" value="InterPro"/>
</dbReference>
<organism evidence="1 2">
    <name type="scientific">Wenzhouxiangella marina</name>
    <dbReference type="NCBI Taxonomy" id="1579979"/>
    <lineage>
        <taxon>Bacteria</taxon>
        <taxon>Pseudomonadati</taxon>
        <taxon>Pseudomonadota</taxon>
        <taxon>Gammaproteobacteria</taxon>
        <taxon>Chromatiales</taxon>
        <taxon>Wenzhouxiangellaceae</taxon>
        <taxon>Wenzhouxiangella</taxon>
    </lineage>
</organism>
<dbReference type="PANTHER" id="PTHR36966">
    <property type="entry name" value="REP-ASSOCIATED TYROSINE TRANSPOSASE"/>
    <property type="match status" value="1"/>
</dbReference>
<gene>
    <name evidence="1" type="ORF">WM2015_2405</name>
</gene>
<proteinExistence type="predicted"/>
<dbReference type="KEGG" id="wma:WM2015_2405"/>
<dbReference type="SUPFAM" id="SSF143422">
    <property type="entry name" value="Transposase IS200-like"/>
    <property type="match status" value="1"/>
</dbReference>
<name>A0A0K0XYR7_9GAMM</name>
<dbReference type="AlphaFoldDB" id="A0A0K0XYR7"/>
<keyword evidence="2" id="KW-1185">Reference proteome</keyword>
<dbReference type="PANTHER" id="PTHR36966:SF1">
    <property type="entry name" value="REP-ASSOCIATED TYROSINE TRANSPOSASE"/>
    <property type="match status" value="1"/>
</dbReference>
<dbReference type="RefSeq" id="WP_049726300.1">
    <property type="nucleotide sequence ID" value="NZ_CP012154.1"/>
</dbReference>
<sequence>MPRYRRYFSPSDAVFLTIVTRDRAPWLRDARAKRLVIETLRDLRERHSFKHYGHVLLDDHMHWLIQCHSGRGISDLVRDMKLGVIHGYRRLGLPSRRLWQNRFYDHIIRHERDLHVHLDYIHYNPVKHGYVDRPSDYPWSSFQHWVDRGHYTPYWGESEPAAPGMMGEP</sequence>
<dbReference type="InterPro" id="IPR036515">
    <property type="entry name" value="Transposase_17_sf"/>
</dbReference>
<dbReference type="GO" id="GO:0004803">
    <property type="term" value="F:transposase activity"/>
    <property type="evidence" value="ECO:0007669"/>
    <property type="project" value="InterPro"/>
</dbReference>
<dbReference type="GO" id="GO:0043565">
    <property type="term" value="F:sequence-specific DNA binding"/>
    <property type="evidence" value="ECO:0007669"/>
    <property type="project" value="TreeGrafter"/>
</dbReference>
<dbReference type="Proteomes" id="UP000066624">
    <property type="component" value="Chromosome"/>
</dbReference>